<evidence type="ECO:0000256" key="12">
    <source>
        <dbReference type="SAM" id="Phobius"/>
    </source>
</evidence>
<feature type="region of interest" description="Disordered" evidence="11">
    <location>
        <begin position="121"/>
        <end position="160"/>
    </location>
</feature>
<feature type="compositionally biased region" description="Basic and acidic residues" evidence="11">
    <location>
        <begin position="313"/>
        <end position="342"/>
    </location>
</feature>
<evidence type="ECO:0000256" key="3">
    <source>
        <dbReference type="ARBA" id="ARBA00021257"/>
    </source>
</evidence>
<evidence type="ECO:0000256" key="5">
    <source>
        <dbReference type="ARBA" id="ARBA00022692"/>
    </source>
</evidence>
<evidence type="ECO:0000256" key="1">
    <source>
        <dbReference type="ARBA" id="ARBA00004477"/>
    </source>
</evidence>
<evidence type="ECO:0000256" key="9">
    <source>
        <dbReference type="ARBA" id="ARBA00023010"/>
    </source>
</evidence>
<dbReference type="InterPro" id="IPR004728">
    <property type="entry name" value="Sec62"/>
</dbReference>
<feature type="compositionally biased region" description="Basic and acidic residues" evidence="11">
    <location>
        <begin position="515"/>
        <end position="524"/>
    </location>
</feature>
<dbReference type="GO" id="GO:0005789">
    <property type="term" value="C:endoplasmic reticulum membrane"/>
    <property type="evidence" value="ECO:0007669"/>
    <property type="project" value="UniProtKB-SubCell"/>
</dbReference>
<dbReference type="Pfam" id="PF03839">
    <property type="entry name" value="Sec62"/>
    <property type="match status" value="1"/>
</dbReference>
<keyword evidence="4" id="KW-0813">Transport</keyword>
<keyword evidence="14" id="KW-1185">Reference proteome</keyword>
<comment type="subcellular location">
    <subcellularLocation>
        <location evidence="1">Endoplasmic reticulum membrane</location>
        <topology evidence="1">Multi-pass membrane protein</topology>
    </subcellularLocation>
</comment>
<evidence type="ECO:0000256" key="11">
    <source>
        <dbReference type="SAM" id="MobiDB-lite"/>
    </source>
</evidence>
<dbReference type="PANTHER" id="PTHR12443">
    <property type="entry name" value="TRANSLOCATION PROTEIN SEC62"/>
    <property type="match status" value="1"/>
</dbReference>
<proteinExistence type="inferred from homology"/>
<evidence type="ECO:0000256" key="4">
    <source>
        <dbReference type="ARBA" id="ARBA00022448"/>
    </source>
</evidence>
<comment type="similarity">
    <text evidence="2">Belongs to the SEC62 family.</text>
</comment>
<evidence type="ECO:0000256" key="7">
    <source>
        <dbReference type="ARBA" id="ARBA00022927"/>
    </source>
</evidence>
<evidence type="ECO:0000313" key="13">
    <source>
        <dbReference type="EMBL" id="KAL2721069.1"/>
    </source>
</evidence>
<dbReference type="Proteomes" id="UP001607303">
    <property type="component" value="Unassembled WGS sequence"/>
</dbReference>
<protein>
    <recommendedName>
        <fullName evidence="3">Translocation protein SEC62</fullName>
    </recommendedName>
</protein>
<feature type="transmembrane region" description="Helical" evidence="12">
    <location>
        <begin position="219"/>
        <end position="249"/>
    </location>
</feature>
<evidence type="ECO:0000256" key="6">
    <source>
        <dbReference type="ARBA" id="ARBA00022824"/>
    </source>
</evidence>
<feature type="compositionally biased region" description="Pro residues" evidence="11">
    <location>
        <begin position="490"/>
        <end position="501"/>
    </location>
</feature>
<dbReference type="GO" id="GO:0015031">
    <property type="term" value="P:protein transport"/>
    <property type="evidence" value="ECO:0007669"/>
    <property type="project" value="UniProtKB-KW"/>
</dbReference>
<feature type="region of interest" description="Disordered" evidence="11">
    <location>
        <begin position="286"/>
        <end position="373"/>
    </location>
</feature>
<dbReference type="PANTHER" id="PTHR12443:SF9">
    <property type="entry name" value="TRANSLOCATION PROTEIN SEC62"/>
    <property type="match status" value="1"/>
</dbReference>
<keyword evidence="5 12" id="KW-0812">Transmembrane</keyword>
<keyword evidence="9" id="KW-0811">Translocation</keyword>
<dbReference type="Gene3D" id="1.10.10.10">
    <property type="entry name" value="Winged helix-like DNA-binding domain superfamily/Winged helix DNA-binding domain"/>
    <property type="match status" value="1"/>
</dbReference>
<feature type="region of interest" description="Disordered" evidence="11">
    <location>
        <begin position="485"/>
        <end position="524"/>
    </location>
</feature>
<keyword evidence="7" id="KW-0653">Protein transport</keyword>
<evidence type="ECO:0000256" key="8">
    <source>
        <dbReference type="ARBA" id="ARBA00022989"/>
    </source>
</evidence>
<sequence>MVERRKGRKRKDEISSLDSEIAQDKPSKEEYAVAKWIRNNVPSKKTKFDRNHNVEYFTGTRAVDALLENSPWSKTRFETREQVTKFLDMMLRHKFFHRAKKVVISEEELCKIRGIKKKIKEPKEEKKSNEKEKEDPKENKDVTNKDNEEKPDERKETKKKSKVRLEMHMEQYFVDCNDAYVWIYEPIPVYYWFFGTLVVLGAIGLCLFPLWPLTIRQGVYYLSVAAAGLLVFILALTILRMIVFCLLWVPTLGRCHFWLLPNLIADVGFFASFWPLYQYEYYGASNESDKRGSKKKKKKDKDSDTEEAPSTSTEDRSNMEELPKDETSRIEEISNGDNKKVSVSESAEGSEGSEEGSESEKSNTGRDFVMSEDVDGPWMHSTHGTMRGGPRHEGERNVFCQRKAKKEKNKDRARGRTLEIRIRKNILRDRPPQFVVTINKEKKEGSTYQRIAVDEAKRQKEQRESQSFKNKNNICKYPILVRGTTITTPALPPPPSPPPSPCHRHHHLPGSSVTDRLHLRRTEL</sequence>
<feature type="transmembrane region" description="Helical" evidence="12">
    <location>
        <begin position="189"/>
        <end position="213"/>
    </location>
</feature>
<feature type="region of interest" description="Disordered" evidence="11">
    <location>
        <begin position="1"/>
        <end position="26"/>
    </location>
</feature>
<feature type="compositionally biased region" description="Basic and acidic residues" evidence="11">
    <location>
        <begin position="121"/>
        <end position="156"/>
    </location>
</feature>
<reference evidence="13 14" key="1">
    <citation type="journal article" date="2024" name="Ann. Entomol. Soc. Am.">
        <title>Genomic analyses of the southern and eastern yellowjacket wasps (Hymenoptera: Vespidae) reveal evolutionary signatures of social life.</title>
        <authorList>
            <person name="Catto M.A."/>
            <person name="Caine P.B."/>
            <person name="Orr S.E."/>
            <person name="Hunt B.G."/>
            <person name="Goodisman M.A.D."/>
        </authorList>
    </citation>
    <scope>NUCLEOTIDE SEQUENCE [LARGE SCALE GENOMIC DNA]</scope>
    <source>
        <strain evidence="13">232</strain>
        <tissue evidence="13">Head and thorax</tissue>
    </source>
</reference>
<evidence type="ECO:0000313" key="14">
    <source>
        <dbReference type="Proteomes" id="UP001607303"/>
    </source>
</evidence>
<dbReference type="AlphaFoldDB" id="A0ABD2AKC4"/>
<evidence type="ECO:0000256" key="2">
    <source>
        <dbReference type="ARBA" id="ARBA00010604"/>
    </source>
</evidence>
<keyword evidence="10 12" id="KW-0472">Membrane</keyword>
<keyword evidence="8 12" id="KW-1133">Transmembrane helix</keyword>
<organism evidence="13 14">
    <name type="scientific">Vespula maculifrons</name>
    <name type="common">Eastern yellow jacket</name>
    <name type="synonym">Wasp</name>
    <dbReference type="NCBI Taxonomy" id="7453"/>
    <lineage>
        <taxon>Eukaryota</taxon>
        <taxon>Metazoa</taxon>
        <taxon>Ecdysozoa</taxon>
        <taxon>Arthropoda</taxon>
        <taxon>Hexapoda</taxon>
        <taxon>Insecta</taxon>
        <taxon>Pterygota</taxon>
        <taxon>Neoptera</taxon>
        <taxon>Endopterygota</taxon>
        <taxon>Hymenoptera</taxon>
        <taxon>Apocrita</taxon>
        <taxon>Aculeata</taxon>
        <taxon>Vespoidea</taxon>
        <taxon>Vespidae</taxon>
        <taxon>Vespinae</taxon>
        <taxon>Vespula</taxon>
    </lineage>
</organism>
<feature type="transmembrane region" description="Helical" evidence="12">
    <location>
        <begin position="256"/>
        <end position="277"/>
    </location>
</feature>
<keyword evidence="6" id="KW-0256">Endoplasmic reticulum</keyword>
<feature type="compositionally biased region" description="Basic and acidic residues" evidence="11">
    <location>
        <begin position="1"/>
        <end position="14"/>
    </location>
</feature>
<evidence type="ECO:0000256" key="10">
    <source>
        <dbReference type="ARBA" id="ARBA00023136"/>
    </source>
</evidence>
<gene>
    <name evidence="13" type="ORF">V1477_019889</name>
</gene>
<name>A0ABD2AKC4_VESMC</name>
<accession>A0ABD2AKC4</accession>
<dbReference type="InterPro" id="IPR036388">
    <property type="entry name" value="WH-like_DNA-bd_sf"/>
</dbReference>
<dbReference type="EMBL" id="JAYRBN010000116">
    <property type="protein sequence ID" value="KAL2721069.1"/>
    <property type="molecule type" value="Genomic_DNA"/>
</dbReference>
<comment type="caution">
    <text evidence="13">The sequence shown here is derived from an EMBL/GenBank/DDBJ whole genome shotgun (WGS) entry which is preliminary data.</text>
</comment>